<protein>
    <submittedName>
        <fullName evidence="6">TDT family transporter</fullName>
    </submittedName>
</protein>
<dbReference type="CDD" id="cd09325">
    <property type="entry name" value="TDT_C4-dicarb_trans"/>
    <property type="match status" value="1"/>
</dbReference>
<dbReference type="AlphaFoldDB" id="A0AAU8HT00"/>
<dbReference type="PANTHER" id="PTHR37955:SF1">
    <property type="entry name" value="DEP DOMAIN-CONTAINING PROTEIN"/>
    <property type="match status" value="1"/>
</dbReference>
<feature type="transmembrane region" description="Helical" evidence="5">
    <location>
        <begin position="186"/>
        <end position="205"/>
    </location>
</feature>
<feature type="transmembrane region" description="Helical" evidence="5">
    <location>
        <begin position="123"/>
        <end position="142"/>
    </location>
</feature>
<name>A0AAU8HT00_9FIRM</name>
<keyword evidence="2 5" id="KW-0812">Transmembrane</keyword>
<feature type="transmembrane region" description="Helical" evidence="5">
    <location>
        <begin position="12"/>
        <end position="29"/>
    </location>
</feature>
<proteinExistence type="predicted"/>
<dbReference type="InterPro" id="IPR038665">
    <property type="entry name" value="Voltage-dep_anion_channel_sf"/>
</dbReference>
<dbReference type="PROSITE" id="PS51257">
    <property type="entry name" value="PROKAR_LIPOPROTEIN"/>
    <property type="match status" value="1"/>
</dbReference>
<evidence type="ECO:0000256" key="2">
    <source>
        <dbReference type="ARBA" id="ARBA00022692"/>
    </source>
</evidence>
<reference evidence="6" key="1">
    <citation type="journal article" date="2018" name="Antonie Van Leeuwenhoek">
        <title>Proteinivorax hydrogeniformans sp. nov., an anaerobic, haloalkaliphilic bacterium fermenting proteinaceous compounds with high hydrogen production.</title>
        <authorList>
            <person name="Boltyanskaya Y."/>
            <person name="Detkova E."/>
            <person name="Pimenov N."/>
            <person name="Kevbrin V."/>
        </authorList>
    </citation>
    <scope>NUCLEOTIDE SEQUENCE</scope>
    <source>
        <strain evidence="6">Z-710</strain>
    </source>
</reference>
<evidence type="ECO:0000313" key="6">
    <source>
        <dbReference type="EMBL" id="XCI28238.1"/>
    </source>
</evidence>
<feature type="transmembrane region" description="Helical" evidence="5">
    <location>
        <begin position="92"/>
        <end position="111"/>
    </location>
</feature>
<accession>A0AAU8HT00</accession>
<organism evidence="6">
    <name type="scientific">Proteinivorax hydrogeniformans</name>
    <dbReference type="NCBI Taxonomy" id="1826727"/>
    <lineage>
        <taxon>Bacteria</taxon>
        <taxon>Bacillati</taxon>
        <taxon>Bacillota</taxon>
        <taxon>Clostridia</taxon>
        <taxon>Eubacteriales</taxon>
        <taxon>Proteinivoracaceae</taxon>
        <taxon>Proteinivorax</taxon>
    </lineage>
</organism>
<feature type="transmembrane region" description="Helical" evidence="5">
    <location>
        <begin position="240"/>
        <end position="260"/>
    </location>
</feature>
<dbReference type="GO" id="GO:0046583">
    <property type="term" value="F:monoatomic cation efflux transmembrane transporter activity"/>
    <property type="evidence" value="ECO:0007669"/>
    <property type="project" value="TreeGrafter"/>
</dbReference>
<feature type="transmembrane region" description="Helical" evidence="5">
    <location>
        <begin position="211"/>
        <end position="228"/>
    </location>
</feature>
<dbReference type="GO" id="GO:0005886">
    <property type="term" value="C:plasma membrane"/>
    <property type="evidence" value="ECO:0007669"/>
    <property type="project" value="TreeGrafter"/>
</dbReference>
<feature type="transmembrane region" description="Helical" evidence="5">
    <location>
        <begin position="66"/>
        <end position="86"/>
    </location>
</feature>
<feature type="transmembrane region" description="Helical" evidence="5">
    <location>
        <begin position="154"/>
        <end position="174"/>
    </location>
</feature>
<evidence type="ECO:0000256" key="4">
    <source>
        <dbReference type="ARBA" id="ARBA00023136"/>
    </source>
</evidence>
<sequence length="311" mass="34396">MSDIIKKLPYPIAGLMLACATLGNLLASYGEIYRYFFGAISACILVLIVAKLIIMPKSLMAAFENPVLASVLPTFSMGLMVLSTYISSFNFLASMLWFFAILIHLLLIFVFTKKYIFNFNIKAVFPSYFVVYVVIVVASISAPALGHQNIGQYLFWFGLLSYLILLPIVLYRVVKIKSMPPPALPTFVILTAPASLCLAGYISSFPHPNNVLISFLAGLAFVMLGAVATKMPPLLKSEFYPSYSAFTFPFVITAVAFKGLAAMSGFYGLIIFAMVLEVWAALIVIYVLCRYMMYLLSIEFPIVKSKKNQAS</sequence>
<evidence type="ECO:0000256" key="1">
    <source>
        <dbReference type="ARBA" id="ARBA00004141"/>
    </source>
</evidence>
<dbReference type="RefSeq" id="WP_353892812.1">
    <property type="nucleotide sequence ID" value="NZ_CP159485.1"/>
</dbReference>
<keyword evidence="4 5" id="KW-0472">Membrane</keyword>
<dbReference type="EMBL" id="CP159485">
    <property type="protein sequence ID" value="XCI28238.1"/>
    <property type="molecule type" value="Genomic_DNA"/>
</dbReference>
<dbReference type="InterPro" id="IPR052951">
    <property type="entry name" value="Tellurite_res_ion_channel"/>
</dbReference>
<dbReference type="PANTHER" id="PTHR37955">
    <property type="entry name" value="TELLURITE RESISTANCE PROTEIN TEHA"/>
    <property type="match status" value="1"/>
</dbReference>
<evidence type="ECO:0000256" key="3">
    <source>
        <dbReference type="ARBA" id="ARBA00022989"/>
    </source>
</evidence>
<comment type="subcellular location">
    <subcellularLocation>
        <location evidence="1">Membrane</location>
        <topology evidence="1">Multi-pass membrane protein</topology>
    </subcellularLocation>
</comment>
<reference evidence="6" key="2">
    <citation type="submission" date="2024-06" db="EMBL/GenBank/DDBJ databases">
        <authorList>
            <person name="Petrova K.O."/>
            <person name="Toshchakov S.V."/>
            <person name="Boltjanskaja Y.V."/>
            <person name="Kevbrin V.V."/>
        </authorList>
    </citation>
    <scope>NUCLEOTIDE SEQUENCE</scope>
    <source>
        <strain evidence="6">Z-710</strain>
    </source>
</reference>
<keyword evidence="3 5" id="KW-1133">Transmembrane helix</keyword>
<dbReference type="Gene3D" id="1.50.10.150">
    <property type="entry name" value="Voltage-dependent anion channel"/>
    <property type="match status" value="1"/>
</dbReference>
<dbReference type="InterPro" id="IPR004695">
    <property type="entry name" value="SLAC1/Mae1/Ssu1/TehA"/>
</dbReference>
<evidence type="ECO:0000256" key="5">
    <source>
        <dbReference type="SAM" id="Phobius"/>
    </source>
</evidence>
<dbReference type="Pfam" id="PF03595">
    <property type="entry name" value="SLAC1"/>
    <property type="match status" value="1"/>
</dbReference>
<feature type="transmembrane region" description="Helical" evidence="5">
    <location>
        <begin position="266"/>
        <end position="289"/>
    </location>
</feature>
<gene>
    <name evidence="6" type="ORF">PRVXH_002190</name>
</gene>
<feature type="transmembrane region" description="Helical" evidence="5">
    <location>
        <begin position="35"/>
        <end position="54"/>
    </location>
</feature>